<organism evidence="1">
    <name type="scientific">marine metagenome</name>
    <dbReference type="NCBI Taxonomy" id="408172"/>
    <lineage>
        <taxon>unclassified sequences</taxon>
        <taxon>metagenomes</taxon>
        <taxon>ecological metagenomes</taxon>
    </lineage>
</organism>
<dbReference type="EMBL" id="UINC01032483">
    <property type="protein sequence ID" value="SVB20213.1"/>
    <property type="molecule type" value="Genomic_DNA"/>
</dbReference>
<evidence type="ECO:0000313" key="1">
    <source>
        <dbReference type="EMBL" id="SVB20213.1"/>
    </source>
</evidence>
<name>A0A382C4J5_9ZZZZ</name>
<reference evidence="1" key="1">
    <citation type="submission" date="2018-05" db="EMBL/GenBank/DDBJ databases">
        <authorList>
            <person name="Lanie J.A."/>
            <person name="Ng W.-L."/>
            <person name="Kazmierczak K.M."/>
            <person name="Andrzejewski T.M."/>
            <person name="Davidsen T.M."/>
            <person name="Wayne K.J."/>
            <person name="Tettelin H."/>
            <person name="Glass J.I."/>
            <person name="Rusch D."/>
            <person name="Podicherti R."/>
            <person name="Tsui H.-C.T."/>
            <person name="Winkler M.E."/>
        </authorList>
    </citation>
    <scope>NUCLEOTIDE SEQUENCE</scope>
</reference>
<proteinExistence type="predicted"/>
<protein>
    <submittedName>
        <fullName evidence="1">Uncharacterized protein</fullName>
    </submittedName>
</protein>
<accession>A0A382C4J5</accession>
<gene>
    <name evidence="1" type="ORF">METZ01_LOCUS173067</name>
</gene>
<sequence>MKPNVEWYAERQSRAKIPSGLTTTGE</sequence>
<dbReference type="AlphaFoldDB" id="A0A382C4J5"/>